<dbReference type="PANTHER" id="PTHR45458">
    <property type="entry name" value="SHORT-CHAIN DEHYDROGENASE/REDUCTASE SDR"/>
    <property type="match status" value="1"/>
</dbReference>
<dbReference type="PANTHER" id="PTHR45458:SF2">
    <property type="entry name" value="OXIDOREDUCTASE, SHORT CHAIN DEHYDROGENASE_REDUCTASE FAMILY SUPERFAMILY (AFU_ORTHOLOGUE AFUA_3G13450)"/>
    <property type="match status" value="1"/>
</dbReference>
<evidence type="ECO:0000313" key="2">
    <source>
        <dbReference type="Proteomes" id="UP000279259"/>
    </source>
</evidence>
<dbReference type="PRINTS" id="PR00081">
    <property type="entry name" value="GDHRDH"/>
</dbReference>
<dbReference type="InterPro" id="IPR002347">
    <property type="entry name" value="SDR_fam"/>
</dbReference>
<accession>A0A427YRU1</accession>
<keyword evidence="2" id="KW-1185">Reference proteome</keyword>
<reference evidence="1 2" key="1">
    <citation type="submission" date="2018-11" db="EMBL/GenBank/DDBJ databases">
        <title>Genome sequence of Saitozyma podzolica DSM 27192.</title>
        <authorList>
            <person name="Aliyu H."/>
            <person name="Gorte O."/>
            <person name="Ochsenreither K."/>
        </authorList>
    </citation>
    <scope>NUCLEOTIDE SEQUENCE [LARGE SCALE GENOMIC DNA]</scope>
    <source>
        <strain evidence="1 2">DSM 27192</strain>
    </source>
</reference>
<name>A0A427YRU1_9TREE</name>
<organism evidence="1 2">
    <name type="scientific">Saitozyma podzolica</name>
    <dbReference type="NCBI Taxonomy" id="1890683"/>
    <lineage>
        <taxon>Eukaryota</taxon>
        <taxon>Fungi</taxon>
        <taxon>Dikarya</taxon>
        <taxon>Basidiomycota</taxon>
        <taxon>Agaricomycotina</taxon>
        <taxon>Tremellomycetes</taxon>
        <taxon>Tremellales</taxon>
        <taxon>Trimorphomycetaceae</taxon>
        <taxon>Saitozyma</taxon>
    </lineage>
</organism>
<dbReference type="GO" id="GO:0016616">
    <property type="term" value="F:oxidoreductase activity, acting on the CH-OH group of donors, NAD or NADP as acceptor"/>
    <property type="evidence" value="ECO:0007669"/>
    <property type="project" value="TreeGrafter"/>
</dbReference>
<dbReference type="Proteomes" id="UP000279259">
    <property type="component" value="Unassembled WGS sequence"/>
</dbReference>
<sequence>MPPQSVLIVGASRGLGLALVKKYAEVVPPSKVFATVRGPAEKEKNKFPRGVKVVENIDVSVEDCGRKIEAGLQGTAVEVVVIVAGLLRPESFQPLQLLLIVWKVFAVHATERGSAPTDAVADIRGTRLGGRSINVQDLRHGSRLHRPLASSRVQYNALCPNAKIVLLTSEAGSITLRTVKEGGGMYGHHGSKAAGNMMGRLLSFDLKDQGIPLAMVHPGFLKTEMTKNAGMEEFYEKMGAVTPEEAAVPFYDFVEKLDMSMTGKLWAPMGARGIGNAQEVLGEDIVNHKGPLELPW</sequence>
<gene>
    <name evidence="1" type="ORF">EHS25_006423</name>
</gene>
<dbReference type="AlphaFoldDB" id="A0A427YRU1"/>
<dbReference type="Gene3D" id="3.40.50.720">
    <property type="entry name" value="NAD(P)-binding Rossmann-like Domain"/>
    <property type="match status" value="1"/>
</dbReference>
<dbReference type="EMBL" id="RSCD01000003">
    <property type="protein sequence ID" value="RSH93775.1"/>
    <property type="molecule type" value="Genomic_DNA"/>
</dbReference>
<dbReference type="InterPro" id="IPR052184">
    <property type="entry name" value="SDR_enzymes"/>
</dbReference>
<evidence type="ECO:0000313" key="1">
    <source>
        <dbReference type="EMBL" id="RSH93775.1"/>
    </source>
</evidence>
<dbReference type="SUPFAM" id="SSF51735">
    <property type="entry name" value="NAD(P)-binding Rossmann-fold domains"/>
    <property type="match status" value="1"/>
</dbReference>
<dbReference type="OrthoDB" id="7289984at2759"/>
<protein>
    <submittedName>
        <fullName evidence="1">Uncharacterized protein</fullName>
    </submittedName>
</protein>
<comment type="caution">
    <text evidence="1">The sequence shown here is derived from an EMBL/GenBank/DDBJ whole genome shotgun (WGS) entry which is preliminary data.</text>
</comment>
<dbReference type="InterPro" id="IPR036291">
    <property type="entry name" value="NAD(P)-bd_dom_sf"/>
</dbReference>
<proteinExistence type="predicted"/>